<name>A0AAW8CNR8_9PAST</name>
<accession>A0AAW8CNR8</accession>
<dbReference type="Proteomes" id="UP001230466">
    <property type="component" value="Unassembled WGS sequence"/>
</dbReference>
<proteinExistence type="predicted"/>
<evidence type="ECO:0000313" key="1">
    <source>
        <dbReference type="EMBL" id="MDP8187291.1"/>
    </source>
</evidence>
<dbReference type="InterPro" id="IPR036390">
    <property type="entry name" value="WH_DNA-bd_sf"/>
</dbReference>
<dbReference type="EMBL" id="JASAYJ010000010">
    <property type="protein sequence ID" value="MDP8187291.1"/>
    <property type="molecule type" value="Genomic_DNA"/>
</dbReference>
<dbReference type="RefSeq" id="WP_211597937.1">
    <property type="nucleotide sequence ID" value="NZ_JAGRQI010000010.1"/>
</dbReference>
<dbReference type="AlphaFoldDB" id="A0AAW8CNR8"/>
<dbReference type="SUPFAM" id="SSF46785">
    <property type="entry name" value="Winged helix' DNA-binding domain"/>
    <property type="match status" value="1"/>
</dbReference>
<protein>
    <submittedName>
        <fullName evidence="1">Uncharacterized protein</fullName>
    </submittedName>
</protein>
<gene>
    <name evidence="1" type="ORF">QJU78_05830</name>
</gene>
<reference evidence="1" key="1">
    <citation type="journal article" date="2023" name="Front. Microbiol.">
        <title>Phylogeography and host specificity of Pasteurellaceae pathogenic to sea-farmed fish in the north-east Atlantic.</title>
        <authorList>
            <person name="Gulla S."/>
            <person name="Colquhoun D.J."/>
            <person name="Olsen A.B."/>
            <person name="Spilsberg B."/>
            <person name="Lagesen K."/>
            <person name="Aakesson C.P."/>
            <person name="Strom S."/>
            <person name="Manji F."/>
            <person name="Birkbeck T.H."/>
            <person name="Nilsen H.K."/>
        </authorList>
    </citation>
    <scope>NUCLEOTIDE SEQUENCE</scope>
    <source>
        <strain evidence="1">VIB1234</strain>
    </source>
</reference>
<comment type="caution">
    <text evidence="1">The sequence shown here is derived from an EMBL/GenBank/DDBJ whole genome shotgun (WGS) entry which is preliminary data.</text>
</comment>
<organism evidence="1 2">
    <name type="scientific">Pasteurella atlantica</name>
    <dbReference type="NCBI Taxonomy" id="2827233"/>
    <lineage>
        <taxon>Bacteria</taxon>
        <taxon>Pseudomonadati</taxon>
        <taxon>Pseudomonadota</taxon>
        <taxon>Gammaproteobacteria</taxon>
        <taxon>Pasteurellales</taxon>
        <taxon>Pasteurellaceae</taxon>
        <taxon>Pasteurella</taxon>
    </lineage>
</organism>
<sequence>MKNIIHQDQRLVILRSLIECDYDANESILKDCLAVYGHRISRDLVRTHLMFLEEQGLVKINRIQTGAGTDFFVASITTRGVDVAEGHSVVAGVKKPSPRY</sequence>
<evidence type="ECO:0000313" key="2">
    <source>
        <dbReference type="Proteomes" id="UP001230466"/>
    </source>
</evidence>